<protein>
    <submittedName>
        <fullName evidence="1">Uncharacterized protein</fullName>
    </submittedName>
</protein>
<evidence type="ECO:0000313" key="1">
    <source>
        <dbReference type="EMBL" id="GBO01278.1"/>
    </source>
</evidence>
<dbReference type="EMBL" id="BGPR01029486">
    <property type="protein sequence ID" value="GBO01278.1"/>
    <property type="molecule type" value="Genomic_DNA"/>
</dbReference>
<evidence type="ECO:0000313" key="2">
    <source>
        <dbReference type="EMBL" id="GBO01288.1"/>
    </source>
</evidence>
<proteinExistence type="predicted"/>
<gene>
    <name evidence="2" type="ORF">AVEN_209817_1</name>
    <name evidence="1" type="ORF">AVEN_58986_1</name>
</gene>
<name>A0A4Y2TL42_ARAVE</name>
<evidence type="ECO:0000313" key="3">
    <source>
        <dbReference type="Proteomes" id="UP000499080"/>
    </source>
</evidence>
<dbReference type="EMBL" id="BGPR01029497">
    <property type="protein sequence ID" value="GBO01288.1"/>
    <property type="molecule type" value="Genomic_DNA"/>
</dbReference>
<comment type="caution">
    <text evidence="1">The sequence shown here is derived from an EMBL/GenBank/DDBJ whole genome shotgun (WGS) entry which is preliminary data.</text>
</comment>
<organism evidence="1 3">
    <name type="scientific">Araneus ventricosus</name>
    <name type="common">Orbweaver spider</name>
    <name type="synonym">Epeira ventricosa</name>
    <dbReference type="NCBI Taxonomy" id="182803"/>
    <lineage>
        <taxon>Eukaryota</taxon>
        <taxon>Metazoa</taxon>
        <taxon>Ecdysozoa</taxon>
        <taxon>Arthropoda</taxon>
        <taxon>Chelicerata</taxon>
        <taxon>Arachnida</taxon>
        <taxon>Araneae</taxon>
        <taxon>Araneomorphae</taxon>
        <taxon>Entelegynae</taxon>
        <taxon>Araneoidea</taxon>
        <taxon>Araneidae</taxon>
        <taxon>Araneus</taxon>
    </lineage>
</organism>
<keyword evidence="3" id="KW-1185">Reference proteome</keyword>
<accession>A0A4Y2TL42</accession>
<dbReference type="AlphaFoldDB" id="A0A4Y2TL42"/>
<dbReference type="Proteomes" id="UP000499080">
    <property type="component" value="Unassembled WGS sequence"/>
</dbReference>
<reference evidence="1 3" key="1">
    <citation type="journal article" date="2019" name="Sci. Rep.">
        <title>Orb-weaving spider Araneus ventricosus genome elucidates the spidroin gene catalogue.</title>
        <authorList>
            <person name="Kono N."/>
            <person name="Nakamura H."/>
            <person name="Ohtoshi R."/>
            <person name="Moran D.A.P."/>
            <person name="Shinohara A."/>
            <person name="Yoshida Y."/>
            <person name="Fujiwara M."/>
            <person name="Mori M."/>
            <person name="Tomita M."/>
            <person name="Arakawa K."/>
        </authorList>
    </citation>
    <scope>NUCLEOTIDE SEQUENCE [LARGE SCALE GENOMIC DNA]</scope>
</reference>
<sequence>MGPSTCTAGCEPSCRADRAPCRRADSTTLLILDQIRETVDRLSVRLRRFRGVVIIMFVPCPLNRFGCRTGIRYGGMGRRSVC</sequence>